<dbReference type="Proteomes" id="UP000698028">
    <property type="component" value="Unassembled WGS sequence"/>
</dbReference>
<organism evidence="1 2">
    <name type="scientific">Sphingomicrobium clamense</name>
    <dbReference type="NCBI Taxonomy" id="2851013"/>
    <lineage>
        <taxon>Bacteria</taxon>
        <taxon>Pseudomonadati</taxon>
        <taxon>Pseudomonadota</taxon>
        <taxon>Alphaproteobacteria</taxon>
        <taxon>Sphingomonadales</taxon>
        <taxon>Sphingomonadaceae</taxon>
        <taxon>Sphingomicrobium</taxon>
    </lineage>
</organism>
<proteinExistence type="predicted"/>
<keyword evidence="2" id="KW-1185">Reference proteome</keyword>
<evidence type="ECO:0000313" key="2">
    <source>
        <dbReference type="Proteomes" id="UP000698028"/>
    </source>
</evidence>
<sequence length="87" mass="9662">MDKRSAIKNGNDRTWRRHLRGDLRGSEEECHLKRVTGYFGYEIPNAFSLSCLVASGHWDDLADLAISEQEGGVLVLDLTVGAKDAND</sequence>
<reference evidence="1 2" key="1">
    <citation type="submission" date="2021-07" db="EMBL/GenBank/DDBJ databases">
        <title>The draft genome sequence of Sphingomicrobium sp. B8.</title>
        <authorList>
            <person name="Mu L."/>
        </authorList>
    </citation>
    <scope>NUCLEOTIDE SEQUENCE [LARGE SCALE GENOMIC DNA]</scope>
    <source>
        <strain evidence="1 2">B8</strain>
    </source>
</reference>
<comment type="caution">
    <text evidence="1">The sequence shown here is derived from an EMBL/GenBank/DDBJ whole genome shotgun (WGS) entry which is preliminary data.</text>
</comment>
<accession>A0ABS6V7I4</accession>
<name>A0ABS6V7I4_9SPHN</name>
<gene>
    <name evidence="1" type="ORF">KTQ36_09550</name>
</gene>
<evidence type="ECO:0000313" key="1">
    <source>
        <dbReference type="EMBL" id="MBW0145536.1"/>
    </source>
</evidence>
<dbReference type="RefSeq" id="WP_218633434.1">
    <property type="nucleotide sequence ID" value="NZ_JAHVAH010000001.1"/>
</dbReference>
<protein>
    <submittedName>
        <fullName evidence="1">Uncharacterized protein</fullName>
    </submittedName>
</protein>
<dbReference type="EMBL" id="JAHVAH010000001">
    <property type="protein sequence ID" value="MBW0145536.1"/>
    <property type="molecule type" value="Genomic_DNA"/>
</dbReference>